<dbReference type="EMBL" id="JBANRG010000004">
    <property type="protein sequence ID" value="KAK7467426.1"/>
    <property type="molecule type" value="Genomic_DNA"/>
</dbReference>
<evidence type="ECO:0000256" key="3">
    <source>
        <dbReference type="ARBA" id="ARBA00022801"/>
    </source>
</evidence>
<evidence type="ECO:0000313" key="7">
    <source>
        <dbReference type="Proteomes" id="UP001498398"/>
    </source>
</evidence>
<dbReference type="Gene3D" id="3.40.395.10">
    <property type="entry name" value="Adenoviral Proteinase, Chain A"/>
    <property type="match status" value="1"/>
</dbReference>
<evidence type="ECO:0000313" key="6">
    <source>
        <dbReference type="EMBL" id="KAK7467426.1"/>
    </source>
</evidence>
<evidence type="ECO:0000256" key="1">
    <source>
        <dbReference type="ARBA" id="ARBA00005234"/>
    </source>
</evidence>
<gene>
    <name evidence="6" type="ORF">VKT23_004480</name>
</gene>
<feature type="region of interest" description="Disordered" evidence="4">
    <location>
        <begin position="456"/>
        <end position="483"/>
    </location>
</feature>
<comment type="similarity">
    <text evidence="1">Belongs to the peptidase C48 family.</text>
</comment>
<keyword evidence="7" id="KW-1185">Reference proteome</keyword>
<feature type="domain" description="Ubiquitin-like protease family profile" evidence="5">
    <location>
        <begin position="170"/>
        <end position="367"/>
    </location>
</feature>
<protein>
    <recommendedName>
        <fullName evidence="5">Ubiquitin-like protease family profile domain-containing protein</fullName>
    </recommendedName>
</protein>
<feature type="compositionally biased region" description="Low complexity" evidence="4">
    <location>
        <begin position="409"/>
        <end position="422"/>
    </location>
</feature>
<feature type="region of interest" description="Disordered" evidence="4">
    <location>
        <begin position="500"/>
        <end position="531"/>
    </location>
</feature>
<evidence type="ECO:0000256" key="4">
    <source>
        <dbReference type="SAM" id="MobiDB-lite"/>
    </source>
</evidence>
<dbReference type="InterPro" id="IPR003653">
    <property type="entry name" value="Peptidase_C48_C"/>
</dbReference>
<evidence type="ECO:0000256" key="2">
    <source>
        <dbReference type="ARBA" id="ARBA00022670"/>
    </source>
</evidence>
<proteinExistence type="inferred from homology"/>
<dbReference type="PROSITE" id="PS50600">
    <property type="entry name" value="ULP_PROTEASE"/>
    <property type="match status" value="1"/>
</dbReference>
<evidence type="ECO:0000259" key="5">
    <source>
        <dbReference type="PROSITE" id="PS50600"/>
    </source>
</evidence>
<dbReference type="SUPFAM" id="SSF54001">
    <property type="entry name" value="Cysteine proteinases"/>
    <property type="match status" value="1"/>
</dbReference>
<organism evidence="6 7">
    <name type="scientific">Marasmiellus scandens</name>
    <dbReference type="NCBI Taxonomy" id="2682957"/>
    <lineage>
        <taxon>Eukaryota</taxon>
        <taxon>Fungi</taxon>
        <taxon>Dikarya</taxon>
        <taxon>Basidiomycota</taxon>
        <taxon>Agaricomycotina</taxon>
        <taxon>Agaricomycetes</taxon>
        <taxon>Agaricomycetidae</taxon>
        <taxon>Agaricales</taxon>
        <taxon>Marasmiineae</taxon>
        <taxon>Omphalotaceae</taxon>
        <taxon>Marasmiellus</taxon>
    </lineage>
</organism>
<dbReference type="Proteomes" id="UP001498398">
    <property type="component" value="Unassembled WGS sequence"/>
</dbReference>
<comment type="caution">
    <text evidence="6">The sequence shown here is derived from an EMBL/GenBank/DDBJ whole genome shotgun (WGS) entry which is preliminary data.</text>
</comment>
<keyword evidence="3" id="KW-0378">Hydrolase</keyword>
<feature type="region of interest" description="Disordered" evidence="4">
    <location>
        <begin position="399"/>
        <end position="422"/>
    </location>
</feature>
<sequence>MSDSLIPTDLVWPNVPPHVHKIAEKTFAIPKNTKALLLPANSLSISELLAHPFPPIAPTPTNISINSFFTTTLPISITSEVLSILKKLPLPSPDIIKKLSMLCRQMWLEGARSISYVHVQNEECYPLWTISYWINVLDTRDLVRRPWQAAHQWNNKQETNYRHPHRQIEAKIAKSLLHTLPWRKQIHHGIENPELLARLLGTEKANTSLMDIMLQGIGHRVQEEPKLAQTYLVQPLALLKKVVEGMEGKVDEYKNQSAWAWVRQIGEEVFLKGKVLVTAAHIGDLGVGNNAGLDHWVPVVVDGRDETFLYGDSLTSKPVIPPRLANTLQAWKDIHTICQYQTTPLPTSIQVDSYSCGFMAINALEAMIFSHVKLVDSQDVASMRLQTFNQIVTNWLNDDDDVHSDDGSESGSSEVELVEPEGSSLSASTFTFTCSRQASPALHATDSTTLLNNLSPKRKLHHGSTPTPQASPQKKHVKPSKKVLASEVPKFSLQLLDDDDATADNHSSDDDCNYEGGTDQGSSAAAYNDDDSVNAGEKRALRQGSLDNFFFKVSKERWEEMWKESFEAMANTAEVAEQEKAWIDAEKKERALEINRERQQRF</sequence>
<keyword evidence="2" id="KW-0645">Protease</keyword>
<name>A0ABR1JX50_9AGAR</name>
<reference evidence="6 7" key="1">
    <citation type="submission" date="2024-01" db="EMBL/GenBank/DDBJ databases">
        <title>A draft genome for the cacao thread blight pathogen Marasmiellus scandens.</title>
        <authorList>
            <person name="Baruah I.K."/>
            <person name="Leung J."/>
            <person name="Bukari Y."/>
            <person name="Amoako-Attah I."/>
            <person name="Meinhardt L.W."/>
            <person name="Bailey B.A."/>
            <person name="Cohen S.P."/>
        </authorList>
    </citation>
    <scope>NUCLEOTIDE SEQUENCE [LARGE SCALE GENOMIC DNA]</scope>
    <source>
        <strain evidence="6 7">GH-19</strain>
    </source>
</reference>
<dbReference type="InterPro" id="IPR038765">
    <property type="entry name" value="Papain-like_cys_pep_sf"/>
</dbReference>
<accession>A0ABR1JX50</accession>